<proteinExistence type="predicted"/>
<sequence>MTETFSVPEMRTHHSNLQAVDSSTQDVVGRAQDTGIGDWKMYGIFASPIVCPILMLGDQLHGRTIDELGRVSATVTEGFGTTADLYDATEQSNVDLAKSITAELASMREATGR</sequence>
<reference evidence="1 2" key="1">
    <citation type="submission" date="2017-07" db="EMBL/GenBank/DDBJ databases">
        <title>Draft whole genome sequences of clinical Proprionibacteriaceae strains.</title>
        <authorList>
            <person name="Bernier A.-M."/>
            <person name="Bernard K."/>
            <person name="Domingo M.-C."/>
        </authorList>
    </citation>
    <scope>NUCLEOTIDE SEQUENCE [LARGE SCALE GENOMIC DNA]</scope>
    <source>
        <strain evidence="1 2">NML 030167</strain>
    </source>
</reference>
<name>A0A255GBC4_9ACTN</name>
<dbReference type="Proteomes" id="UP000215896">
    <property type="component" value="Unassembled WGS sequence"/>
</dbReference>
<accession>A0A4R6LLE5</accession>
<dbReference type="EMBL" id="NMVO01000015">
    <property type="protein sequence ID" value="OYO11706.1"/>
    <property type="molecule type" value="Genomic_DNA"/>
</dbReference>
<organism evidence="1 2">
    <name type="scientific">Enemella evansiae</name>
    <dbReference type="NCBI Taxonomy" id="2016499"/>
    <lineage>
        <taxon>Bacteria</taxon>
        <taxon>Bacillati</taxon>
        <taxon>Actinomycetota</taxon>
        <taxon>Actinomycetes</taxon>
        <taxon>Propionibacteriales</taxon>
        <taxon>Propionibacteriaceae</taxon>
        <taxon>Enemella</taxon>
    </lineage>
</organism>
<evidence type="ECO:0000313" key="1">
    <source>
        <dbReference type="EMBL" id="OYO11706.1"/>
    </source>
</evidence>
<evidence type="ECO:0000313" key="2">
    <source>
        <dbReference type="Proteomes" id="UP000215896"/>
    </source>
</evidence>
<dbReference type="RefSeq" id="WP_094355695.1">
    <property type="nucleotide sequence ID" value="NZ_NMVK01000003.1"/>
</dbReference>
<protein>
    <submittedName>
        <fullName evidence="1">Uncharacterized protein</fullName>
    </submittedName>
</protein>
<comment type="caution">
    <text evidence="1">The sequence shown here is derived from an EMBL/GenBank/DDBJ whole genome shotgun (WGS) entry which is preliminary data.</text>
</comment>
<gene>
    <name evidence="1" type="ORF">CGZ94_14935</name>
</gene>
<accession>A0A255GBC4</accession>
<dbReference type="AlphaFoldDB" id="A0A255GBC4"/>
<keyword evidence="2" id="KW-1185">Reference proteome</keyword>